<organism evidence="2 3">
    <name type="scientific">Daphnia sinensis</name>
    <dbReference type="NCBI Taxonomy" id="1820382"/>
    <lineage>
        <taxon>Eukaryota</taxon>
        <taxon>Metazoa</taxon>
        <taxon>Ecdysozoa</taxon>
        <taxon>Arthropoda</taxon>
        <taxon>Crustacea</taxon>
        <taxon>Branchiopoda</taxon>
        <taxon>Diplostraca</taxon>
        <taxon>Cladocera</taxon>
        <taxon>Anomopoda</taxon>
        <taxon>Daphniidae</taxon>
        <taxon>Daphnia</taxon>
        <taxon>Daphnia similis group</taxon>
    </lineage>
</organism>
<evidence type="ECO:0000313" key="3">
    <source>
        <dbReference type="Proteomes" id="UP000820818"/>
    </source>
</evidence>
<keyword evidence="3" id="KW-1185">Reference proteome</keyword>
<name>A0AAD5PRC9_9CRUS</name>
<feature type="compositionally biased region" description="Basic residues" evidence="1">
    <location>
        <begin position="212"/>
        <end position="228"/>
    </location>
</feature>
<sequence length="228" mass="26466">MCKCRWTKNVVKGYSRLRIKVAISLCPPSNNLTDKISRIEEKEEKRPCNRKETIASACRRCPPATDSLRSLHAGLLVPTGRRRLVGANTKKRGKENWQAVRNQREANSKRIGRRGGNCSVRARSFGSTPSTIVYAPIIYPHVYTHKRTRFYRQMAIVLQPTIHRYSGVTHRKAFGLFECCRRPRLNVATTTTTKQLQQQQKSWSGKENKQNKQNKQKTKRMTKKRQWK</sequence>
<proteinExistence type="predicted"/>
<feature type="region of interest" description="Disordered" evidence="1">
    <location>
        <begin position="190"/>
        <end position="228"/>
    </location>
</feature>
<feature type="compositionally biased region" description="Low complexity" evidence="1">
    <location>
        <begin position="190"/>
        <end position="201"/>
    </location>
</feature>
<accession>A0AAD5PRC9</accession>
<dbReference type="AlphaFoldDB" id="A0AAD5PRC9"/>
<gene>
    <name evidence="2" type="ORF">GHT06_016322</name>
</gene>
<reference evidence="2 3" key="1">
    <citation type="submission" date="2022-05" db="EMBL/GenBank/DDBJ databases">
        <title>A multi-omics perspective on studying reproductive biology in Daphnia sinensis.</title>
        <authorList>
            <person name="Jia J."/>
        </authorList>
    </citation>
    <scope>NUCLEOTIDE SEQUENCE [LARGE SCALE GENOMIC DNA]</scope>
    <source>
        <strain evidence="2 3">WSL</strain>
    </source>
</reference>
<protein>
    <submittedName>
        <fullName evidence="2">Uncharacterized protein</fullName>
    </submittedName>
</protein>
<comment type="caution">
    <text evidence="2">The sequence shown here is derived from an EMBL/GenBank/DDBJ whole genome shotgun (WGS) entry which is preliminary data.</text>
</comment>
<evidence type="ECO:0000256" key="1">
    <source>
        <dbReference type="SAM" id="MobiDB-lite"/>
    </source>
</evidence>
<dbReference type="EMBL" id="WJBH02000006">
    <property type="protein sequence ID" value="KAI9556532.1"/>
    <property type="molecule type" value="Genomic_DNA"/>
</dbReference>
<evidence type="ECO:0000313" key="2">
    <source>
        <dbReference type="EMBL" id="KAI9556532.1"/>
    </source>
</evidence>
<dbReference type="Proteomes" id="UP000820818">
    <property type="component" value="Linkage Group LG6"/>
</dbReference>